<dbReference type="EMBL" id="CP073720">
    <property type="protein sequence ID" value="UWP86074.1"/>
    <property type="molecule type" value="Genomic_DNA"/>
</dbReference>
<proteinExistence type="inferred from homology"/>
<protein>
    <recommendedName>
        <fullName evidence="5">WD40 repeat protein</fullName>
    </recommendedName>
</protein>
<evidence type="ECO:0000256" key="2">
    <source>
        <dbReference type="SAM" id="SignalP"/>
    </source>
</evidence>
<dbReference type="Proteomes" id="UP001059617">
    <property type="component" value="Chromosome"/>
</dbReference>
<comment type="similarity">
    <text evidence="1">Belongs to the TolB family.</text>
</comment>
<feature type="signal peptide" evidence="2">
    <location>
        <begin position="1"/>
        <end position="33"/>
    </location>
</feature>
<sequence>MNVFAALVPHRTGRRLRRALLAALLAAPPAGMALTSSQAAAEPARAPGSGRLVVASVGLRGEQSDAASSRVSLSRDGRFVVFTSWAHNLAPGNFGRTSHVYVRDLWTRTTELVDADRAGRPGDGNAWDGRVSDDGRYVAFTSDADNLAGDSGGHSHVYVRDLRRRTTTMVDVDVDAAGRPADRDSVEPQISADGAAVVFMSRGTRLAGTPTGGEFNVYLRDLRRSRTVLVSAGLDGAPADGVSYGPAVDASHRYVAFASLATNLVPGDANHAGDVFLRDLVLGTTVLVSNADGDVQGNDLAVGATISADGRYVGFASHATNLAPGLPQDHASHAFVRDVRARRTVLLDANADAVVADGGSTWTGVSADGRYAVFMSTATNLVPAKRTKQWDVFLRDLRTGELTLVSTGAGGAASDGDSWWPVLSADGRAVGFLGFGTTLTPHDTNGFPDVYVRFR</sequence>
<reference evidence="3" key="2">
    <citation type="submission" date="2022-09" db="EMBL/GenBank/DDBJ databases">
        <title>Biosynthetic gene clusters of Dactylosporangioum fulvum.</title>
        <authorList>
            <person name="Caradec T."/>
        </authorList>
    </citation>
    <scope>NUCLEOTIDE SEQUENCE</scope>
    <source>
        <strain evidence="3">NRRL B-16292</strain>
    </source>
</reference>
<name>A0ABY5WA33_9ACTN</name>
<keyword evidence="4" id="KW-1185">Reference proteome</keyword>
<evidence type="ECO:0000313" key="4">
    <source>
        <dbReference type="Proteomes" id="UP001059617"/>
    </source>
</evidence>
<dbReference type="Pfam" id="PF07676">
    <property type="entry name" value="PD40"/>
    <property type="match status" value="1"/>
</dbReference>
<dbReference type="RefSeq" id="WP_259864931.1">
    <property type="nucleotide sequence ID" value="NZ_CP073720.1"/>
</dbReference>
<evidence type="ECO:0008006" key="5">
    <source>
        <dbReference type="Google" id="ProtNLM"/>
    </source>
</evidence>
<dbReference type="SUPFAM" id="SSF82171">
    <property type="entry name" value="DPP6 N-terminal domain-like"/>
    <property type="match status" value="1"/>
</dbReference>
<gene>
    <name evidence="3" type="ORF">Dfulv_18255</name>
</gene>
<dbReference type="Gene3D" id="2.120.10.30">
    <property type="entry name" value="TolB, C-terminal domain"/>
    <property type="match status" value="2"/>
</dbReference>
<evidence type="ECO:0000313" key="3">
    <source>
        <dbReference type="EMBL" id="UWP86074.1"/>
    </source>
</evidence>
<organism evidence="3 4">
    <name type="scientific">Dactylosporangium fulvum</name>
    <dbReference type="NCBI Taxonomy" id="53359"/>
    <lineage>
        <taxon>Bacteria</taxon>
        <taxon>Bacillati</taxon>
        <taxon>Actinomycetota</taxon>
        <taxon>Actinomycetes</taxon>
        <taxon>Micromonosporales</taxon>
        <taxon>Micromonosporaceae</taxon>
        <taxon>Dactylosporangium</taxon>
    </lineage>
</organism>
<feature type="chain" id="PRO_5045739965" description="WD40 repeat protein" evidence="2">
    <location>
        <begin position="34"/>
        <end position="455"/>
    </location>
</feature>
<dbReference type="PANTHER" id="PTHR36842">
    <property type="entry name" value="PROTEIN TOLB HOMOLOG"/>
    <property type="match status" value="1"/>
</dbReference>
<keyword evidence="2" id="KW-0732">Signal</keyword>
<dbReference type="InterPro" id="IPR011659">
    <property type="entry name" value="WD40"/>
</dbReference>
<accession>A0ABY5WA33</accession>
<evidence type="ECO:0000256" key="1">
    <source>
        <dbReference type="ARBA" id="ARBA00009820"/>
    </source>
</evidence>
<reference evidence="3" key="1">
    <citation type="submission" date="2021-04" db="EMBL/GenBank/DDBJ databases">
        <authorList>
            <person name="Hartkoorn R.C."/>
            <person name="Beaudoing E."/>
            <person name="Hot D."/>
        </authorList>
    </citation>
    <scope>NUCLEOTIDE SEQUENCE</scope>
    <source>
        <strain evidence="3">NRRL B-16292</strain>
    </source>
</reference>
<dbReference type="InterPro" id="IPR011042">
    <property type="entry name" value="6-blade_b-propeller_TolB-like"/>
</dbReference>